<keyword evidence="5 12" id="KW-0819">tRNA processing</keyword>
<evidence type="ECO:0000256" key="11">
    <source>
        <dbReference type="ARBA" id="ARBA00049393"/>
    </source>
</evidence>
<evidence type="ECO:0000256" key="10">
    <source>
        <dbReference type="ARBA" id="ARBA00048635"/>
    </source>
</evidence>
<dbReference type="PROSITE" id="PS51800">
    <property type="entry name" value="ZF_CHHC_U11_48K"/>
    <property type="match status" value="1"/>
</dbReference>
<reference evidence="15" key="1">
    <citation type="submission" date="2025-08" db="UniProtKB">
        <authorList>
            <consortium name="RefSeq"/>
        </authorList>
    </citation>
    <scope>IDENTIFICATION</scope>
</reference>
<comment type="similarity">
    <text evidence="1 12">Belongs to the methyltransferase TRM13 family.</text>
</comment>
<evidence type="ECO:0000256" key="4">
    <source>
        <dbReference type="ARBA" id="ARBA00022691"/>
    </source>
</evidence>
<keyword evidence="6 12" id="KW-0479">Metal-binding</keyword>
<evidence type="ECO:0000313" key="15">
    <source>
        <dbReference type="RefSeq" id="XP_014662522.1"/>
    </source>
</evidence>
<keyword evidence="7 12" id="KW-0863">Zinc-finger</keyword>
<keyword evidence="14" id="KW-1185">Reference proteome</keyword>
<feature type="domain" description="CHHC U11-48K-type" evidence="13">
    <location>
        <begin position="1"/>
        <end position="27"/>
    </location>
</feature>
<evidence type="ECO:0000313" key="14">
    <source>
        <dbReference type="Proteomes" id="UP000695022"/>
    </source>
</evidence>
<comment type="catalytic activity">
    <reaction evidence="9 12">
        <text>cytidine(4) in tRNA(Pro) + S-adenosyl-L-methionine = 2'-O-methylcytidine(4) in tRNA(Pro) + S-adenosyl-L-homocysteine + H(+)</text>
        <dbReference type="Rhea" id="RHEA:32767"/>
        <dbReference type="Rhea" id="RHEA-COMP:10397"/>
        <dbReference type="Rhea" id="RHEA-COMP:10398"/>
        <dbReference type="ChEBI" id="CHEBI:15378"/>
        <dbReference type="ChEBI" id="CHEBI:57856"/>
        <dbReference type="ChEBI" id="CHEBI:59789"/>
        <dbReference type="ChEBI" id="CHEBI:74495"/>
        <dbReference type="ChEBI" id="CHEBI:82748"/>
        <dbReference type="EC" id="2.1.1.225"/>
    </reaction>
</comment>
<name>A0ABM1DRF1_PRICU</name>
<evidence type="ECO:0000256" key="2">
    <source>
        <dbReference type="ARBA" id="ARBA00022603"/>
    </source>
</evidence>
<dbReference type="RefSeq" id="XP_014662522.1">
    <property type="nucleotide sequence ID" value="XM_014807036.1"/>
</dbReference>
<evidence type="ECO:0000256" key="7">
    <source>
        <dbReference type="ARBA" id="ARBA00022771"/>
    </source>
</evidence>
<evidence type="ECO:0000259" key="13">
    <source>
        <dbReference type="PROSITE" id="PS51800"/>
    </source>
</evidence>
<dbReference type="GeneID" id="106805452"/>
<keyword evidence="2 12" id="KW-0489">Methyltransferase</keyword>
<dbReference type="PANTHER" id="PTHR12998:SF0">
    <property type="entry name" value="TRNA:M(4)X MODIFICATION ENZYME TRM13 HOMOLOG"/>
    <property type="match status" value="1"/>
</dbReference>
<evidence type="ECO:0000256" key="12">
    <source>
        <dbReference type="RuleBase" id="RU367103"/>
    </source>
</evidence>
<evidence type="ECO:0000256" key="1">
    <source>
        <dbReference type="ARBA" id="ARBA00005265"/>
    </source>
</evidence>
<protein>
    <recommendedName>
        <fullName evidence="12">tRNA:m(4)X modification enzyme TRM13</fullName>
        <ecNumber evidence="12">2.1.1.225</ecNumber>
    </recommendedName>
</protein>
<evidence type="ECO:0000256" key="3">
    <source>
        <dbReference type="ARBA" id="ARBA00022679"/>
    </source>
</evidence>
<evidence type="ECO:0000256" key="5">
    <source>
        <dbReference type="ARBA" id="ARBA00022694"/>
    </source>
</evidence>
<evidence type="ECO:0000256" key="8">
    <source>
        <dbReference type="ARBA" id="ARBA00022833"/>
    </source>
</evidence>
<comment type="catalytic activity">
    <reaction evidence="11 12">
        <text>adenosine(4) in tRNA(His) + S-adenosyl-L-methionine = 2'-O-methyladenosine(4) in tRNA(His) + S-adenosyl-L-homocysteine + H(+)</text>
        <dbReference type="Rhea" id="RHEA:43196"/>
        <dbReference type="Rhea" id="RHEA-COMP:10401"/>
        <dbReference type="Rhea" id="RHEA-COMP:10402"/>
        <dbReference type="ChEBI" id="CHEBI:15378"/>
        <dbReference type="ChEBI" id="CHEBI:57856"/>
        <dbReference type="ChEBI" id="CHEBI:59789"/>
        <dbReference type="ChEBI" id="CHEBI:74411"/>
        <dbReference type="ChEBI" id="CHEBI:74477"/>
        <dbReference type="EC" id="2.1.1.225"/>
    </reaction>
</comment>
<dbReference type="Pfam" id="PF05206">
    <property type="entry name" value="TRM13"/>
    <property type="match status" value="1"/>
</dbReference>
<comment type="catalytic activity">
    <reaction evidence="10 12">
        <text>cytidine(4) in tRNA(Gly)(GCC) + S-adenosyl-L-methionine = 2'-O-methylcytidine(4) in tRNA(Gly)(GCC) + S-adenosyl-L-homocysteine + H(+)</text>
        <dbReference type="Rhea" id="RHEA:43192"/>
        <dbReference type="Rhea" id="RHEA-COMP:10399"/>
        <dbReference type="Rhea" id="RHEA-COMP:10400"/>
        <dbReference type="ChEBI" id="CHEBI:15378"/>
        <dbReference type="ChEBI" id="CHEBI:57856"/>
        <dbReference type="ChEBI" id="CHEBI:59789"/>
        <dbReference type="ChEBI" id="CHEBI:74495"/>
        <dbReference type="ChEBI" id="CHEBI:82748"/>
        <dbReference type="EC" id="2.1.1.225"/>
    </reaction>
</comment>
<dbReference type="InterPro" id="IPR022776">
    <property type="entry name" value="TRM13/UPF0224_CHHC_Znf_dom"/>
</dbReference>
<dbReference type="PANTHER" id="PTHR12998">
    <property type="entry name" value="TRNA:M(4)X MODIFICATION ENZYME TRM13 HOMOLOG"/>
    <property type="match status" value="1"/>
</dbReference>
<organism evidence="14 15">
    <name type="scientific">Priapulus caudatus</name>
    <name type="common">Priapulid worm</name>
    <dbReference type="NCBI Taxonomy" id="37621"/>
    <lineage>
        <taxon>Eukaryota</taxon>
        <taxon>Metazoa</taxon>
        <taxon>Ecdysozoa</taxon>
        <taxon>Scalidophora</taxon>
        <taxon>Priapulida</taxon>
        <taxon>Priapulimorpha</taxon>
        <taxon>Priapulimorphida</taxon>
        <taxon>Priapulidae</taxon>
        <taxon>Priapulus</taxon>
    </lineage>
</organism>
<accession>A0ABM1DRF1</accession>
<gene>
    <name evidence="15" type="primary">LOC106805452</name>
</gene>
<evidence type="ECO:0000256" key="9">
    <source>
        <dbReference type="ARBA" id="ARBA00048165"/>
    </source>
</evidence>
<evidence type="ECO:0000256" key="6">
    <source>
        <dbReference type="ARBA" id="ARBA00022723"/>
    </source>
</evidence>
<dbReference type="InterPro" id="IPR039044">
    <property type="entry name" value="Trm13"/>
</dbReference>
<keyword evidence="3 12" id="KW-0808">Transferase</keyword>
<comment type="function">
    <text evidence="12">tRNA methylase which 2'-O-methylates cytidine(4) in tRNA(Pro) and tRNA(Gly)(GCC), and adenosine(4) in tRNA(His).</text>
</comment>
<dbReference type="Pfam" id="PF05253">
    <property type="entry name" value="zf-U11-48K"/>
    <property type="match status" value="1"/>
</dbReference>
<keyword evidence="4 12" id="KW-0949">S-adenosyl-L-methionine</keyword>
<dbReference type="InterPro" id="IPR007871">
    <property type="entry name" value="Methyltransferase_TRM13"/>
</dbReference>
<proteinExistence type="inferred from homology"/>
<dbReference type="EC" id="2.1.1.225" evidence="12"/>
<keyword evidence="8 12" id="KW-0862">Zinc</keyword>
<sequence>MQCPLDPQHTCFASKLESHLKKCNAREMPKPNYYRKNINAGLTASPIKVTLADTSTADLHELVEKIETIYKDHVPEIATEILTHEVLRQRLQDPYYGSFAQKHLQQQASILGHMEQLGLLKNGHCFVEFGAGKGQMSHWVQQASPHSEDSHFVLVDRGANRYKFDSFHKEEGPAFERIRMDIAHLNLSEIPSIKEKHTPIIGFSKHLCGAATDLALCCLASTLPPPPSDNTSATGLPEEPTLHQCRGVVIALCCHHRSDWNSYVGKRAFSEWGLSAADFSLICGMTSWATCKLTDAGEQANSRDNADSKTDVTVNHDENVAANAVRWDREQVGGKCKRLIDHGRILYMKERGFDCRVRFYVDSSVSPENVLLIATNDDNTR</sequence>
<dbReference type="Proteomes" id="UP000695022">
    <property type="component" value="Unplaced"/>
</dbReference>